<accession>A0A1V6S665</accession>
<organism evidence="1 2">
    <name type="scientific">Penicillium vulpinum</name>
    <dbReference type="NCBI Taxonomy" id="29845"/>
    <lineage>
        <taxon>Eukaryota</taxon>
        <taxon>Fungi</taxon>
        <taxon>Dikarya</taxon>
        <taxon>Ascomycota</taxon>
        <taxon>Pezizomycotina</taxon>
        <taxon>Eurotiomycetes</taxon>
        <taxon>Eurotiomycetidae</taxon>
        <taxon>Eurotiales</taxon>
        <taxon>Aspergillaceae</taxon>
        <taxon>Penicillium</taxon>
    </lineage>
</organism>
<sequence>MTSAIYEITLRNRSGSAQNYVIFNEAPKINDVVSSDIWLNVFQRKMVPNNGAAVFEFSTEYTAVCGAADKAPKNGVTVTVGEPRTVTLGTAENSGKLKTPGSSFLVKIVDGFPVFSEDHIQPGGKINAFEIRTGDIKNSDAVNGNWMIGLGSGGLDGTGLGGPAATFKPQGHKSYQIEPVKKYWISTADYKQGSMIKVAAVADKATLVDFSKRASRSIVLEHGEYGEITPQDE</sequence>
<dbReference type="OrthoDB" id="5413269at2759"/>
<keyword evidence="2" id="KW-1185">Reference proteome</keyword>
<dbReference type="Proteomes" id="UP000191518">
    <property type="component" value="Unassembled WGS sequence"/>
</dbReference>
<evidence type="ECO:0000313" key="2">
    <source>
        <dbReference type="Proteomes" id="UP000191518"/>
    </source>
</evidence>
<name>A0A1V6S665_9EURO</name>
<gene>
    <name evidence="1" type="ORF">PENVUL_c006G08272</name>
</gene>
<dbReference type="AlphaFoldDB" id="A0A1V6S665"/>
<dbReference type="EMBL" id="MDYP01000006">
    <property type="protein sequence ID" value="OQE09358.1"/>
    <property type="molecule type" value="Genomic_DNA"/>
</dbReference>
<reference evidence="2" key="1">
    <citation type="journal article" date="2017" name="Nat. Microbiol.">
        <title>Global analysis of biosynthetic gene clusters reveals vast potential of secondary metabolite production in Penicillium species.</title>
        <authorList>
            <person name="Nielsen J.C."/>
            <person name="Grijseels S."/>
            <person name="Prigent S."/>
            <person name="Ji B."/>
            <person name="Dainat J."/>
            <person name="Nielsen K.F."/>
            <person name="Frisvad J.C."/>
            <person name="Workman M."/>
            <person name="Nielsen J."/>
        </authorList>
    </citation>
    <scope>NUCLEOTIDE SEQUENCE [LARGE SCALE GENOMIC DNA]</scope>
    <source>
        <strain evidence="2">IBT 29486</strain>
    </source>
</reference>
<dbReference type="STRING" id="29845.A0A1V6S665"/>
<protein>
    <submittedName>
        <fullName evidence="1">Uncharacterized protein</fullName>
    </submittedName>
</protein>
<comment type="caution">
    <text evidence="1">The sequence shown here is derived from an EMBL/GenBank/DDBJ whole genome shotgun (WGS) entry which is preliminary data.</text>
</comment>
<evidence type="ECO:0000313" key="1">
    <source>
        <dbReference type="EMBL" id="OQE09358.1"/>
    </source>
</evidence>
<proteinExistence type="predicted"/>